<protein>
    <submittedName>
        <fullName evidence="6">TetR/AcrR family transcriptional regulator</fullName>
    </submittedName>
</protein>
<dbReference type="Pfam" id="PF00440">
    <property type="entry name" value="TetR_N"/>
    <property type="match status" value="1"/>
</dbReference>
<dbReference type="SUPFAM" id="SSF46689">
    <property type="entry name" value="Homeodomain-like"/>
    <property type="match status" value="1"/>
</dbReference>
<evidence type="ECO:0000256" key="1">
    <source>
        <dbReference type="ARBA" id="ARBA00023015"/>
    </source>
</evidence>
<dbReference type="InterPro" id="IPR050109">
    <property type="entry name" value="HTH-type_TetR-like_transc_reg"/>
</dbReference>
<keyword evidence="7" id="KW-1185">Reference proteome</keyword>
<dbReference type="RefSeq" id="WP_330127124.1">
    <property type="nucleotide sequence ID" value="NZ_JAUHLI010000001.1"/>
</dbReference>
<feature type="DNA-binding region" description="H-T-H motif" evidence="4">
    <location>
        <begin position="30"/>
        <end position="49"/>
    </location>
</feature>
<dbReference type="PROSITE" id="PS50977">
    <property type="entry name" value="HTH_TETR_2"/>
    <property type="match status" value="1"/>
</dbReference>
<reference evidence="6 7" key="1">
    <citation type="submission" date="2023-07" db="EMBL/GenBank/DDBJ databases">
        <title>Alkalimonas sp., MEB108 novel, alkaliphilic bacterium isolated from Lonar Lake, India.</title>
        <authorList>
            <person name="Joshi A."/>
            <person name="Thite S."/>
        </authorList>
    </citation>
    <scope>NUCLEOTIDE SEQUENCE [LARGE SCALE GENOMIC DNA]</scope>
    <source>
        <strain evidence="6 7">MEB108</strain>
    </source>
</reference>
<evidence type="ECO:0000256" key="2">
    <source>
        <dbReference type="ARBA" id="ARBA00023125"/>
    </source>
</evidence>
<organism evidence="6 7">
    <name type="scientific">Alkalimonas cellulosilytica</name>
    <dbReference type="NCBI Taxonomy" id="3058395"/>
    <lineage>
        <taxon>Bacteria</taxon>
        <taxon>Pseudomonadati</taxon>
        <taxon>Pseudomonadota</taxon>
        <taxon>Gammaproteobacteria</taxon>
        <taxon>Alkalimonas</taxon>
    </lineage>
</organism>
<comment type="caution">
    <text evidence="6">The sequence shown here is derived from an EMBL/GenBank/DDBJ whole genome shotgun (WGS) entry which is preliminary data.</text>
</comment>
<dbReference type="InterPro" id="IPR001647">
    <property type="entry name" value="HTH_TetR"/>
</dbReference>
<feature type="domain" description="HTH tetR-type" evidence="5">
    <location>
        <begin position="7"/>
        <end position="67"/>
    </location>
</feature>
<evidence type="ECO:0000256" key="3">
    <source>
        <dbReference type="ARBA" id="ARBA00023163"/>
    </source>
</evidence>
<dbReference type="PRINTS" id="PR00455">
    <property type="entry name" value="HTHTETR"/>
</dbReference>
<dbReference type="SUPFAM" id="SSF48498">
    <property type="entry name" value="Tetracyclin repressor-like, C-terminal domain"/>
    <property type="match status" value="1"/>
</dbReference>
<sequence length="181" mass="19644">MMNKRAKVTKAQIIEAALCVAAEKGAGKVTLDEVAKVSGFSKGGLLYHFPSKEALITAMVQQLVDDTEAGRQQLLAQGDNALTAMIKAHARLTEQVQGNTAMAILAAAAEQPGLLNPVQQACQFLLQDINTESGDNPEAVLLMLACDALWFQDMLSISPFTAQQKEQLLQYMQRRAKELMP</sequence>
<evidence type="ECO:0000256" key="4">
    <source>
        <dbReference type="PROSITE-ProRule" id="PRU00335"/>
    </source>
</evidence>
<dbReference type="PANTHER" id="PTHR30055">
    <property type="entry name" value="HTH-TYPE TRANSCRIPTIONAL REGULATOR RUTR"/>
    <property type="match status" value="1"/>
</dbReference>
<keyword evidence="2 4" id="KW-0238">DNA-binding</keyword>
<proteinExistence type="predicted"/>
<dbReference type="InterPro" id="IPR041479">
    <property type="entry name" value="TetR_CgmR_C"/>
</dbReference>
<dbReference type="Gene3D" id="1.10.357.10">
    <property type="entry name" value="Tetracycline Repressor, domain 2"/>
    <property type="match status" value="1"/>
</dbReference>
<gene>
    <name evidence="6" type="ORF">QWY20_00735</name>
</gene>
<evidence type="ECO:0000313" key="6">
    <source>
        <dbReference type="EMBL" id="MEE1999965.1"/>
    </source>
</evidence>
<accession>A0ABU7J0E3</accession>
<dbReference type="Pfam" id="PF17937">
    <property type="entry name" value="TetR_C_28"/>
    <property type="match status" value="1"/>
</dbReference>
<dbReference type="InterPro" id="IPR009057">
    <property type="entry name" value="Homeodomain-like_sf"/>
</dbReference>
<dbReference type="InterPro" id="IPR036271">
    <property type="entry name" value="Tet_transcr_reg_TetR-rel_C_sf"/>
</dbReference>
<dbReference type="PANTHER" id="PTHR30055:SF234">
    <property type="entry name" value="HTH-TYPE TRANSCRIPTIONAL REGULATOR BETI"/>
    <property type="match status" value="1"/>
</dbReference>
<keyword evidence="3" id="KW-0804">Transcription</keyword>
<dbReference type="Proteomes" id="UP001336314">
    <property type="component" value="Unassembled WGS sequence"/>
</dbReference>
<evidence type="ECO:0000313" key="7">
    <source>
        <dbReference type="Proteomes" id="UP001336314"/>
    </source>
</evidence>
<evidence type="ECO:0000259" key="5">
    <source>
        <dbReference type="PROSITE" id="PS50977"/>
    </source>
</evidence>
<keyword evidence="1" id="KW-0805">Transcription regulation</keyword>
<name>A0ABU7J0E3_9GAMM</name>
<dbReference type="EMBL" id="JAUHLI010000001">
    <property type="protein sequence ID" value="MEE1999965.1"/>
    <property type="molecule type" value="Genomic_DNA"/>
</dbReference>